<evidence type="ECO:0000313" key="1">
    <source>
        <dbReference type="EMBL" id="ACU86481.1"/>
    </source>
</evidence>
<sequence length="205" mass="21640">MHDLRVLRHGESTANVEGLIVSVPGPRALTEVGLTARGRKQARATARDAAAQGLGPETVVLTSDFARALQTAEEFAAVIGAAPPRLETRLRERCFGRHDEGPATAYDGIWAVDRAHGTHEDGVEQVAAVAARVLEVLHEADELARTAPVVLVAHGDVLQIALALGAGRDPHDHRDIPHLGNAELRRLGRGRSADGAAGAERAARA</sequence>
<dbReference type="InterPro" id="IPR013078">
    <property type="entry name" value="His_Pase_superF_clade-1"/>
</dbReference>
<dbReference type="HOGENOM" id="CLU_033323_2_0_11"/>
<dbReference type="Gene3D" id="3.40.50.1240">
    <property type="entry name" value="Phosphoglycerate mutase-like"/>
    <property type="match status" value="1"/>
</dbReference>
<dbReference type="STRING" id="446465.Bfae_27100"/>
<dbReference type="SUPFAM" id="SSF53254">
    <property type="entry name" value="Phosphoglycerate mutase-like"/>
    <property type="match status" value="1"/>
</dbReference>
<dbReference type="CDD" id="cd07067">
    <property type="entry name" value="HP_PGM_like"/>
    <property type="match status" value="1"/>
</dbReference>
<dbReference type="AlphaFoldDB" id="C7MH33"/>
<dbReference type="PANTHER" id="PTHR47821:SF2">
    <property type="entry name" value="PHOSPHOGLYCERATE MUTASE FAMILY PROTEIN"/>
    <property type="match status" value="1"/>
</dbReference>
<proteinExistence type="predicted"/>
<dbReference type="PATRIC" id="fig|446465.5.peg.2674"/>
<reference evidence="1 2" key="1">
    <citation type="journal article" date="2009" name="Stand. Genomic Sci.">
        <title>Complete genome sequence of Brachybacterium faecium type strain (Schefferle 6-10).</title>
        <authorList>
            <person name="Lapidus A."/>
            <person name="Pukall R."/>
            <person name="Labuttii K."/>
            <person name="Copeland A."/>
            <person name="Del Rio T.G."/>
            <person name="Nolan M."/>
            <person name="Chen F."/>
            <person name="Lucas S."/>
            <person name="Tice H."/>
            <person name="Cheng J.F."/>
            <person name="Bruce D."/>
            <person name="Goodwin L."/>
            <person name="Pitluck S."/>
            <person name="Rohde M."/>
            <person name="Goker M."/>
            <person name="Pati A."/>
            <person name="Ivanova N."/>
            <person name="Mavrommatis K."/>
            <person name="Chen A."/>
            <person name="Palaniappan K."/>
            <person name="D'haeseleer P."/>
            <person name="Chain P."/>
            <person name="Bristow J."/>
            <person name="Eisen J.A."/>
            <person name="Markowitz V."/>
            <person name="Hugenholtz P."/>
            <person name="Kyrpides N.C."/>
            <person name="Klenk H.P."/>
        </authorList>
    </citation>
    <scope>NUCLEOTIDE SEQUENCE [LARGE SCALE GENOMIC DNA]</scope>
    <source>
        <strain evidence="2">ATCC 43885 / DSM 4810 / JCM 11609 / LMG 19847 / NBRC 14762 / NCIMB 9860 / 6-10</strain>
    </source>
</reference>
<protein>
    <submittedName>
        <fullName evidence="1">Fructose-2,6-bisphosphatase</fullName>
    </submittedName>
</protein>
<dbReference type="PROSITE" id="PS00175">
    <property type="entry name" value="PG_MUTASE"/>
    <property type="match status" value="1"/>
</dbReference>
<dbReference type="GO" id="GO:0003824">
    <property type="term" value="F:catalytic activity"/>
    <property type="evidence" value="ECO:0007669"/>
    <property type="project" value="InterPro"/>
</dbReference>
<name>C7MH33_BRAFD</name>
<dbReference type="PANTHER" id="PTHR47821">
    <property type="entry name" value="PHOSPHOGLYCERATE MUTASE FAMILY PROTEIN"/>
    <property type="match status" value="1"/>
</dbReference>
<dbReference type="EMBL" id="CP001643">
    <property type="protein sequence ID" value="ACU86481.1"/>
    <property type="molecule type" value="Genomic_DNA"/>
</dbReference>
<dbReference type="InterPro" id="IPR029033">
    <property type="entry name" value="His_PPase_superfam"/>
</dbReference>
<dbReference type="eggNOG" id="COG0406">
    <property type="taxonomic scope" value="Bacteria"/>
</dbReference>
<dbReference type="Proteomes" id="UP000001919">
    <property type="component" value="Chromosome"/>
</dbReference>
<dbReference type="OrthoDB" id="4697614at2"/>
<dbReference type="SMART" id="SM00855">
    <property type="entry name" value="PGAM"/>
    <property type="match status" value="1"/>
</dbReference>
<organism evidence="1 2">
    <name type="scientific">Brachybacterium faecium (strain ATCC 43885 / DSM 4810 / JCM 11609 / LMG 19847 / NBRC 14762 / NCIMB 9860 / 6-10)</name>
    <dbReference type="NCBI Taxonomy" id="446465"/>
    <lineage>
        <taxon>Bacteria</taxon>
        <taxon>Bacillati</taxon>
        <taxon>Actinomycetota</taxon>
        <taxon>Actinomycetes</taxon>
        <taxon>Micrococcales</taxon>
        <taxon>Dermabacteraceae</taxon>
        <taxon>Brachybacterium</taxon>
    </lineage>
</organism>
<keyword evidence="2" id="KW-1185">Reference proteome</keyword>
<gene>
    <name evidence="1" type="ordered locus">Bfae_27100</name>
</gene>
<dbReference type="InterPro" id="IPR001345">
    <property type="entry name" value="PG/BPGM_mutase_AS"/>
</dbReference>
<dbReference type="Pfam" id="PF00300">
    <property type="entry name" value="His_Phos_1"/>
    <property type="match status" value="1"/>
</dbReference>
<evidence type="ECO:0000313" key="2">
    <source>
        <dbReference type="Proteomes" id="UP000001919"/>
    </source>
</evidence>
<accession>C7MH33</accession>
<dbReference type="KEGG" id="bfa:Bfae_27100"/>